<proteinExistence type="inferred from homology"/>
<dbReference type="GO" id="GO:0009066">
    <property type="term" value="P:aspartate family amino acid metabolic process"/>
    <property type="evidence" value="ECO:0007669"/>
    <property type="project" value="UniProtKB-ARBA"/>
</dbReference>
<organism evidence="10 11">
    <name type="scientific">Candidatus Parabacteroides intestinipullorum</name>
    <dbReference type="NCBI Taxonomy" id="2838723"/>
    <lineage>
        <taxon>Bacteria</taxon>
        <taxon>Pseudomonadati</taxon>
        <taxon>Bacteroidota</taxon>
        <taxon>Bacteroidia</taxon>
        <taxon>Bacteroidales</taxon>
        <taxon>Tannerellaceae</taxon>
        <taxon>Parabacteroides</taxon>
    </lineage>
</organism>
<dbReference type="InterPro" id="IPR027475">
    <property type="entry name" value="Asparaginase/glutaminase_AS2"/>
</dbReference>
<dbReference type="PIRSF" id="PIRSF500176">
    <property type="entry name" value="L_ASNase"/>
    <property type="match status" value="1"/>
</dbReference>
<dbReference type="EMBL" id="DXEL01000040">
    <property type="protein sequence ID" value="HIX74438.1"/>
    <property type="molecule type" value="Genomic_DNA"/>
</dbReference>
<keyword evidence="3 10" id="KW-0378">Hydrolase</keyword>
<evidence type="ECO:0000256" key="2">
    <source>
        <dbReference type="ARBA" id="ARBA00012920"/>
    </source>
</evidence>
<feature type="binding site" evidence="5">
    <location>
        <position position="64"/>
    </location>
    <ligand>
        <name>substrate</name>
    </ligand>
</feature>
<dbReference type="PANTHER" id="PTHR11707:SF28">
    <property type="entry name" value="60 KDA LYSOPHOSPHOLIPASE"/>
    <property type="match status" value="1"/>
</dbReference>
<dbReference type="CDD" id="cd08963">
    <property type="entry name" value="L-asparaginase_I"/>
    <property type="match status" value="1"/>
</dbReference>
<sequence>MINTQQERASILLIYTGGTIGMIENPETGVLESFNFQHLKDNMPELKKLGYNVSTIQFDPPLDSSDVGPDSWMKIVKIIAENYQKYNGFVVLHGTDTMSYTASALSFMLENLSKPVILTGSQLPIGMLRTDGKENLITAIEIAAAQENGVPLVPEVCIFFENVLLRGNRTSKINADNFNAFRSYNYPSLAQAGIYIKYDLAQVYHPVSRKPLKPHYLLDRNIAILKIFPGISQQVVESILNIPGLKGVVMETFGSGNAPSQEWFLHSLKEAVDRGIVIVNVTQCRAGSVEMHRYETGHKLLEAGVISGFDSTTESAVVKLMFLFGHGLSPEEVKEHMNCSLIGEVTIPETFRP</sequence>
<evidence type="ECO:0000256" key="5">
    <source>
        <dbReference type="PIRSR" id="PIRSR001220-2"/>
    </source>
</evidence>
<evidence type="ECO:0000313" key="10">
    <source>
        <dbReference type="EMBL" id="HIX74438.1"/>
    </source>
</evidence>
<feature type="domain" description="L-asparaginase N-terminal" evidence="8">
    <location>
        <begin position="11"/>
        <end position="199"/>
    </location>
</feature>
<dbReference type="EC" id="3.5.1.1" evidence="2"/>
<dbReference type="GO" id="GO:0004067">
    <property type="term" value="F:asparaginase activity"/>
    <property type="evidence" value="ECO:0007669"/>
    <property type="project" value="UniProtKB-UniRule"/>
</dbReference>
<dbReference type="InterPro" id="IPR040919">
    <property type="entry name" value="Asparaginase_C"/>
</dbReference>
<feature type="domain" description="Asparaginase/glutaminase C-terminal" evidence="9">
    <location>
        <begin position="221"/>
        <end position="337"/>
    </location>
</feature>
<evidence type="ECO:0000259" key="9">
    <source>
        <dbReference type="Pfam" id="PF17763"/>
    </source>
</evidence>
<dbReference type="PANTHER" id="PTHR11707">
    <property type="entry name" value="L-ASPARAGINASE"/>
    <property type="match status" value="1"/>
</dbReference>
<dbReference type="FunFam" id="3.40.50.1170:FF:000004">
    <property type="entry name" value="L-asparaginase, type I"/>
    <property type="match status" value="1"/>
</dbReference>
<dbReference type="PROSITE" id="PS00144">
    <property type="entry name" value="ASN_GLN_ASE_1"/>
    <property type="match status" value="1"/>
</dbReference>
<dbReference type="PIRSF" id="PIRSF001220">
    <property type="entry name" value="L-ASNase_gatD"/>
    <property type="match status" value="1"/>
</dbReference>
<gene>
    <name evidence="10" type="ORF">H9977_05335</name>
</gene>
<reference evidence="10" key="2">
    <citation type="submission" date="2021-04" db="EMBL/GenBank/DDBJ databases">
        <authorList>
            <person name="Gilroy R."/>
        </authorList>
    </citation>
    <scope>NUCLEOTIDE SEQUENCE</scope>
    <source>
        <strain evidence="10">ChiGjej6B6-14162</strain>
    </source>
</reference>
<feature type="active site" evidence="7">
    <location>
        <position position="95"/>
    </location>
</feature>
<dbReference type="InterPro" id="IPR037152">
    <property type="entry name" value="L-asparaginase_N_sf"/>
</dbReference>
<feature type="active site" evidence="6">
    <location>
        <position position="19"/>
    </location>
</feature>
<dbReference type="AlphaFoldDB" id="A0A9D1X7P9"/>
<dbReference type="PROSITE" id="PS00917">
    <property type="entry name" value="ASN_GLN_ASE_2"/>
    <property type="match status" value="1"/>
</dbReference>
<dbReference type="Proteomes" id="UP000886740">
    <property type="component" value="Unassembled WGS sequence"/>
</dbReference>
<dbReference type="InterPro" id="IPR006033">
    <property type="entry name" value="AsnA_fam"/>
</dbReference>
<dbReference type="InterPro" id="IPR006034">
    <property type="entry name" value="Asparaginase/glutaminase-like"/>
</dbReference>
<dbReference type="Gene3D" id="3.40.50.40">
    <property type="match status" value="1"/>
</dbReference>
<dbReference type="PROSITE" id="PS51732">
    <property type="entry name" value="ASN_GLN_ASE_3"/>
    <property type="match status" value="1"/>
</dbReference>
<dbReference type="Gene3D" id="3.40.50.1170">
    <property type="entry name" value="L-asparaginase, N-terminal domain"/>
    <property type="match status" value="1"/>
</dbReference>
<evidence type="ECO:0000256" key="6">
    <source>
        <dbReference type="PROSITE-ProRule" id="PRU10099"/>
    </source>
</evidence>
<evidence type="ECO:0000313" key="11">
    <source>
        <dbReference type="Proteomes" id="UP000886740"/>
    </source>
</evidence>
<evidence type="ECO:0000256" key="7">
    <source>
        <dbReference type="PROSITE-ProRule" id="PRU10100"/>
    </source>
</evidence>
<comment type="similarity">
    <text evidence="1">Belongs to the asparaginase 1 family.</text>
</comment>
<dbReference type="InterPro" id="IPR027474">
    <property type="entry name" value="L-asparaginase_N"/>
</dbReference>
<name>A0A9D1X7P9_9BACT</name>
<dbReference type="NCBIfam" id="TIGR00519">
    <property type="entry name" value="asnASE_I"/>
    <property type="match status" value="1"/>
</dbReference>
<evidence type="ECO:0000256" key="1">
    <source>
        <dbReference type="ARBA" id="ARBA00010518"/>
    </source>
</evidence>
<dbReference type="SMART" id="SM00870">
    <property type="entry name" value="Asparaginase"/>
    <property type="match status" value="1"/>
</dbReference>
<dbReference type="FunFam" id="3.40.50.40:FF:000001">
    <property type="entry name" value="L-asparaginase 1"/>
    <property type="match status" value="1"/>
</dbReference>
<feature type="active site" description="O-isoaspartyl threonine intermediate" evidence="4">
    <location>
        <position position="19"/>
    </location>
</feature>
<reference evidence="10" key="1">
    <citation type="journal article" date="2021" name="PeerJ">
        <title>Extensive microbial diversity within the chicken gut microbiome revealed by metagenomics and culture.</title>
        <authorList>
            <person name="Gilroy R."/>
            <person name="Ravi A."/>
            <person name="Getino M."/>
            <person name="Pursley I."/>
            <person name="Horton D.L."/>
            <person name="Alikhan N.F."/>
            <person name="Baker D."/>
            <person name="Gharbi K."/>
            <person name="Hall N."/>
            <person name="Watson M."/>
            <person name="Adriaenssens E.M."/>
            <person name="Foster-Nyarko E."/>
            <person name="Jarju S."/>
            <person name="Secka A."/>
            <person name="Antonio M."/>
            <person name="Oren A."/>
            <person name="Chaudhuri R.R."/>
            <person name="La Ragione R."/>
            <person name="Hildebrand F."/>
            <person name="Pallen M.J."/>
        </authorList>
    </citation>
    <scope>NUCLEOTIDE SEQUENCE</scope>
    <source>
        <strain evidence="10">ChiGjej6B6-14162</strain>
    </source>
</reference>
<evidence type="ECO:0000259" key="8">
    <source>
        <dbReference type="Pfam" id="PF00710"/>
    </source>
</evidence>
<dbReference type="InterPro" id="IPR041725">
    <property type="entry name" value="L-asparaginase_I"/>
</dbReference>
<dbReference type="InterPro" id="IPR020827">
    <property type="entry name" value="Asparaginase/glutaminase_AS1"/>
</dbReference>
<dbReference type="SUPFAM" id="SSF53774">
    <property type="entry name" value="Glutaminase/Asparaginase"/>
    <property type="match status" value="1"/>
</dbReference>
<protein>
    <recommendedName>
        <fullName evidence="2">asparaginase</fullName>
        <ecNumber evidence="2">3.5.1.1</ecNumber>
    </recommendedName>
</protein>
<evidence type="ECO:0000256" key="3">
    <source>
        <dbReference type="ARBA" id="ARBA00022801"/>
    </source>
</evidence>
<dbReference type="InterPro" id="IPR036152">
    <property type="entry name" value="Asp/glu_Ase-like_sf"/>
</dbReference>
<accession>A0A9D1X7P9</accession>
<evidence type="ECO:0000256" key="4">
    <source>
        <dbReference type="PIRSR" id="PIRSR001220-1"/>
    </source>
</evidence>
<comment type="caution">
    <text evidence="10">The sequence shown here is derived from an EMBL/GenBank/DDBJ whole genome shotgun (WGS) entry which is preliminary data.</text>
</comment>
<dbReference type="Pfam" id="PF00710">
    <property type="entry name" value="Asparaginase"/>
    <property type="match status" value="1"/>
</dbReference>
<feature type="binding site" evidence="5">
    <location>
        <begin position="95"/>
        <end position="96"/>
    </location>
    <ligand>
        <name>substrate</name>
    </ligand>
</feature>
<dbReference type="InterPro" id="IPR027473">
    <property type="entry name" value="L-asparaginase_C"/>
</dbReference>
<dbReference type="SFLD" id="SFLDS00057">
    <property type="entry name" value="Glutaminase/Asparaginase"/>
    <property type="match status" value="1"/>
</dbReference>
<dbReference type="Pfam" id="PF17763">
    <property type="entry name" value="Asparaginase_C"/>
    <property type="match status" value="1"/>
</dbReference>
<dbReference type="PRINTS" id="PR00139">
    <property type="entry name" value="ASNGLNASE"/>
</dbReference>